<accession>A0A183EZT5</accession>
<sequence>MKLFQSKHRLIIVDYGLARRFRHPNGRLRPLRRGCGFRGTTLYASLRAHDGKDLGPADDLISLFYSAIEMILGGVPWKRARRSEEVKSAKEAIVRVLLSLFFDNAFIAQIF</sequence>
<dbReference type="EMBL" id="UYRT01111185">
    <property type="protein sequence ID" value="VDN45606.1"/>
    <property type="molecule type" value="Genomic_DNA"/>
</dbReference>
<dbReference type="OrthoDB" id="2687620at2759"/>
<dbReference type="InterPro" id="IPR050235">
    <property type="entry name" value="CK1_Ser-Thr_kinase"/>
</dbReference>
<evidence type="ECO:0000313" key="1">
    <source>
        <dbReference type="EMBL" id="VDN45606.1"/>
    </source>
</evidence>
<keyword evidence="2" id="KW-1185">Reference proteome</keyword>
<evidence type="ECO:0000313" key="3">
    <source>
        <dbReference type="WBParaSite" id="GPUH_0002650601-mRNA-1"/>
    </source>
</evidence>
<dbReference type="PANTHER" id="PTHR11909">
    <property type="entry name" value="CASEIN KINASE-RELATED"/>
    <property type="match status" value="1"/>
</dbReference>
<gene>
    <name evidence="1" type="ORF">GPUH_LOCUS26476</name>
</gene>
<dbReference type="SUPFAM" id="SSF56112">
    <property type="entry name" value="Protein kinase-like (PK-like)"/>
    <property type="match status" value="1"/>
</dbReference>
<evidence type="ECO:0000313" key="2">
    <source>
        <dbReference type="Proteomes" id="UP000271098"/>
    </source>
</evidence>
<name>A0A183EZT5_9BILA</name>
<organism evidence="3">
    <name type="scientific">Gongylonema pulchrum</name>
    <dbReference type="NCBI Taxonomy" id="637853"/>
    <lineage>
        <taxon>Eukaryota</taxon>
        <taxon>Metazoa</taxon>
        <taxon>Ecdysozoa</taxon>
        <taxon>Nematoda</taxon>
        <taxon>Chromadorea</taxon>
        <taxon>Rhabditida</taxon>
        <taxon>Spirurina</taxon>
        <taxon>Spiruromorpha</taxon>
        <taxon>Spiruroidea</taxon>
        <taxon>Gongylonematidae</taxon>
        <taxon>Gongylonema</taxon>
    </lineage>
</organism>
<protein>
    <submittedName>
        <fullName evidence="3">Protein kinase domain-containing protein</fullName>
    </submittedName>
</protein>
<dbReference type="AlphaFoldDB" id="A0A183EZT5"/>
<reference evidence="1 2" key="2">
    <citation type="submission" date="2018-11" db="EMBL/GenBank/DDBJ databases">
        <authorList>
            <consortium name="Pathogen Informatics"/>
        </authorList>
    </citation>
    <scope>NUCLEOTIDE SEQUENCE [LARGE SCALE GENOMIC DNA]</scope>
</reference>
<dbReference type="WBParaSite" id="GPUH_0002650601-mRNA-1">
    <property type="protein sequence ID" value="GPUH_0002650601-mRNA-1"/>
    <property type="gene ID" value="GPUH_0002650601"/>
</dbReference>
<reference evidence="3" key="1">
    <citation type="submission" date="2016-06" db="UniProtKB">
        <authorList>
            <consortium name="WormBaseParasite"/>
        </authorList>
    </citation>
    <scope>IDENTIFICATION</scope>
</reference>
<dbReference type="InterPro" id="IPR011009">
    <property type="entry name" value="Kinase-like_dom_sf"/>
</dbReference>
<dbReference type="Proteomes" id="UP000271098">
    <property type="component" value="Unassembled WGS sequence"/>
</dbReference>
<dbReference type="Gene3D" id="1.10.510.10">
    <property type="entry name" value="Transferase(Phosphotransferase) domain 1"/>
    <property type="match status" value="1"/>
</dbReference>
<proteinExistence type="predicted"/>